<dbReference type="PANTHER" id="PTHR10336">
    <property type="entry name" value="PHOSPHOINOSITIDE-SPECIFIC PHOSPHOLIPASE C FAMILY PROTEIN"/>
    <property type="match status" value="1"/>
</dbReference>
<dbReference type="GO" id="GO:0009395">
    <property type="term" value="P:phospholipid catabolic process"/>
    <property type="evidence" value="ECO:0007669"/>
    <property type="project" value="EnsemblFungi"/>
</dbReference>
<dbReference type="CDD" id="cd00275">
    <property type="entry name" value="C2_PLC_like"/>
    <property type="match status" value="1"/>
</dbReference>
<keyword evidence="11" id="KW-1185">Reference proteome</keyword>
<keyword evidence="4 7" id="KW-0443">Lipid metabolism</keyword>
<dbReference type="Pfam" id="PF00387">
    <property type="entry name" value="PI-PLC-Y"/>
    <property type="match status" value="1"/>
</dbReference>
<dbReference type="GO" id="GO:0048015">
    <property type="term" value="P:phosphatidylinositol-mediated signaling"/>
    <property type="evidence" value="ECO:0007669"/>
    <property type="project" value="TreeGrafter"/>
</dbReference>
<dbReference type="PRINTS" id="PR00390">
    <property type="entry name" value="PHPHLIPASEC"/>
</dbReference>
<dbReference type="SUPFAM" id="SSF49562">
    <property type="entry name" value="C2 domain (Calcium/lipid-binding domain, CaLB)"/>
    <property type="match status" value="1"/>
</dbReference>
<evidence type="ECO:0000256" key="7">
    <source>
        <dbReference type="RuleBase" id="RU361133"/>
    </source>
</evidence>
<feature type="non-terminal residue" evidence="10">
    <location>
        <position position="817"/>
    </location>
</feature>
<evidence type="ECO:0000313" key="11">
    <source>
        <dbReference type="Proteomes" id="UP000094285"/>
    </source>
</evidence>
<dbReference type="Pfam" id="PF00388">
    <property type="entry name" value="PI-PLC-X"/>
    <property type="match status" value="1"/>
</dbReference>
<dbReference type="InterPro" id="IPR035892">
    <property type="entry name" value="C2_domain_sf"/>
</dbReference>
<comment type="function">
    <text evidence="6">The production of the second messenger molecules diacylglycerol (DAG) and inositol 1,4,5-trisphosphate (IP3) is mediated by activated phosphatidylinositol-specific phospholipase C enzymes.</text>
</comment>
<protein>
    <recommendedName>
        <fullName evidence="7">Phosphoinositide phospholipase C</fullName>
        <ecNumber evidence="7">3.1.4.11</ecNumber>
    </recommendedName>
</protein>
<dbReference type="PROSITE" id="PS50008">
    <property type="entry name" value="PIPLC_Y_DOMAIN"/>
    <property type="match status" value="1"/>
</dbReference>
<evidence type="ECO:0000256" key="2">
    <source>
        <dbReference type="ARBA" id="ARBA00022801"/>
    </source>
</evidence>
<dbReference type="Proteomes" id="UP000094285">
    <property type="component" value="Unassembled WGS sequence"/>
</dbReference>
<dbReference type="FunFam" id="3.20.20.190:FF:000039">
    <property type="entry name" value="Phosphoinositide phospholipase C"/>
    <property type="match status" value="1"/>
</dbReference>
<dbReference type="Pfam" id="PF00168">
    <property type="entry name" value="C2"/>
    <property type="match status" value="1"/>
</dbReference>
<dbReference type="GO" id="GO:0000776">
    <property type="term" value="C:kinetochore"/>
    <property type="evidence" value="ECO:0007669"/>
    <property type="project" value="EnsemblFungi"/>
</dbReference>
<feature type="domain" description="C2" evidence="8">
    <location>
        <begin position="669"/>
        <end position="800"/>
    </location>
</feature>
<feature type="domain" description="PI-PLC Y-box" evidence="9">
    <location>
        <begin position="550"/>
        <end position="667"/>
    </location>
</feature>
<sequence length="817" mass="93715">ELRSDLKALIDHPGRIKVPNVLLKDGLSLMKLSHKSKKRVFLKVDPSNFSISWKNVSSNQSIHSNSLHRLLISKTASQNNTIEIYFDDIKDLIFQENASPYREELHISKDFESNWCTVIYFNSKKGKLKTLNLIADTEYDFKRLTLGLKNLKLYRDDIRDKFLNLPDVDIPNNMDFLEENNKDTKEYLNFQDILKYTKRLNINIGQRHLQQIFDEVIEGLGSKTPQSNSATEGSPRNLMEQLDFEQFKTFVTILKKREDIEEIWKDLCGESNPMTYDVFKIFIRNTQKENFDDEFLSRLFKKFCIGKRDSWIPESLNNFLLSKYSPFLNSSFHTNLDQPLNEYFVSSSHNTYLMGRQVAGDSSIDGYVRALQRGCKCVEIDIWDGKDDAISDTDNGKNSFGSTNLNSDGPIVNHGRTFTSSISFVNVIKTIKKYAFISSLLPLILSLEIHCSIPNQLKLVALIKEILGDLLITVPLESDSYMLPSPNKLRNKILLKVKKNSGPFQSNENTEISTTSSTTTSFSEDNGIQVRRSSFSLRSKAEKPKIAPELSSLGIYVQGIKFRNFSLPESKTYNHCFSLSEKSINSMLKDDSKRKAIDKHNRKYLMRVYPSKFRLRSSNFIPINYWTHGVQFVATNWQTYDLGQQINEALFQGSQDQGYVLKPESLRKPTLKSIRAVETEERILKFRFDIEIISAHQLPKSKSSESAINPFVVFEIIGANSIEWDAPHMSKGRTHSISENGFNPVWNETFSGTIIARNELVFLKFTIKSSSATDEIPTIGILVTKFTYLNQGYRYLPICDLLGEQLIYSSLFVRIAH</sequence>
<dbReference type="PROSITE" id="PS50004">
    <property type="entry name" value="C2"/>
    <property type="match status" value="1"/>
</dbReference>
<proteinExistence type="predicted"/>
<reference evidence="11" key="1">
    <citation type="submission" date="2016-05" db="EMBL/GenBank/DDBJ databases">
        <title>Comparative genomics of biotechnologically important yeasts.</title>
        <authorList>
            <consortium name="DOE Joint Genome Institute"/>
            <person name="Riley R."/>
            <person name="Haridas S."/>
            <person name="Wolfe K.H."/>
            <person name="Lopes M.R."/>
            <person name="Hittinger C.T."/>
            <person name="Goker M."/>
            <person name="Salamov A."/>
            <person name="Wisecaver J."/>
            <person name="Long T.M."/>
            <person name="Aerts A.L."/>
            <person name="Barry K."/>
            <person name="Choi C."/>
            <person name="Clum A."/>
            <person name="Coughlan A.Y."/>
            <person name="Deshpande S."/>
            <person name="Douglass A.P."/>
            <person name="Hanson S.J."/>
            <person name="Klenk H.-P."/>
            <person name="Labutti K."/>
            <person name="Lapidus A."/>
            <person name="Lindquist E."/>
            <person name="Lipzen A."/>
            <person name="Meier-Kolthoff J.P."/>
            <person name="Ohm R.A."/>
            <person name="Otillar R.P."/>
            <person name="Pangilinan J."/>
            <person name="Peng Y."/>
            <person name="Rokas A."/>
            <person name="Rosa C.A."/>
            <person name="Scheuner C."/>
            <person name="Sibirny A.A."/>
            <person name="Slot J.C."/>
            <person name="Stielow J.B."/>
            <person name="Sun H."/>
            <person name="Kurtzman C.P."/>
            <person name="Blackwell M."/>
            <person name="Grigoriev I.V."/>
            <person name="Jeffries T.W."/>
        </authorList>
    </citation>
    <scope>NUCLEOTIDE SEQUENCE [LARGE SCALE GENOMIC DNA]</scope>
    <source>
        <strain evidence="11">NRRL Y-17324</strain>
    </source>
</reference>
<dbReference type="InterPro" id="IPR017946">
    <property type="entry name" value="PLC-like_Pdiesterase_TIM-brl"/>
</dbReference>
<dbReference type="SMART" id="SM00239">
    <property type="entry name" value="C2"/>
    <property type="match status" value="1"/>
</dbReference>
<evidence type="ECO:0000256" key="3">
    <source>
        <dbReference type="ARBA" id="ARBA00022963"/>
    </source>
</evidence>
<accession>A0A1E4SE39</accession>
<dbReference type="Gene3D" id="3.20.20.190">
    <property type="entry name" value="Phosphatidylinositol (PI) phosphodiesterase"/>
    <property type="match status" value="1"/>
</dbReference>
<dbReference type="CDD" id="cd08598">
    <property type="entry name" value="PI-PLC1c_yeast"/>
    <property type="match status" value="1"/>
</dbReference>
<evidence type="ECO:0000313" key="10">
    <source>
        <dbReference type="EMBL" id="ODV77789.1"/>
    </source>
</evidence>
<dbReference type="EMBL" id="KV453914">
    <property type="protein sequence ID" value="ODV77789.1"/>
    <property type="molecule type" value="Genomic_DNA"/>
</dbReference>
<dbReference type="PANTHER" id="PTHR10336:SF36">
    <property type="entry name" value="1-PHOSPHATIDYLINOSITOL 4,5-BISPHOSPHATE PHOSPHODIESTERASE BETA-4"/>
    <property type="match status" value="1"/>
</dbReference>
<evidence type="ECO:0000256" key="6">
    <source>
        <dbReference type="ARBA" id="ARBA00059664"/>
    </source>
</evidence>
<dbReference type="SUPFAM" id="SSF47473">
    <property type="entry name" value="EF-hand"/>
    <property type="match status" value="1"/>
</dbReference>
<evidence type="ECO:0000256" key="5">
    <source>
        <dbReference type="ARBA" id="ARBA00023224"/>
    </source>
</evidence>
<dbReference type="GO" id="GO:0032958">
    <property type="term" value="P:inositol phosphate biosynthetic process"/>
    <property type="evidence" value="ECO:0007669"/>
    <property type="project" value="EnsemblFungi"/>
</dbReference>
<dbReference type="InterPro" id="IPR011992">
    <property type="entry name" value="EF-hand-dom_pair"/>
</dbReference>
<dbReference type="STRING" id="984487.A0A1E4SE39"/>
<dbReference type="GO" id="GO:0034501">
    <property type="term" value="P:protein localization to kinetochore"/>
    <property type="evidence" value="ECO:0007669"/>
    <property type="project" value="EnsemblFungi"/>
</dbReference>
<keyword evidence="3 7" id="KW-0442">Lipid degradation</keyword>
<dbReference type="InterPro" id="IPR001711">
    <property type="entry name" value="PLipase_C_Pinositol-sp_Y"/>
</dbReference>
<dbReference type="GO" id="GO:0004435">
    <property type="term" value="F:phosphatidylinositol-4,5-bisphosphate phospholipase C activity"/>
    <property type="evidence" value="ECO:0007669"/>
    <property type="project" value="UniProtKB-EC"/>
</dbReference>
<dbReference type="SMART" id="SM00149">
    <property type="entry name" value="PLCYc"/>
    <property type="match status" value="1"/>
</dbReference>
<evidence type="ECO:0000259" key="9">
    <source>
        <dbReference type="PROSITE" id="PS50008"/>
    </source>
</evidence>
<comment type="catalytic activity">
    <reaction evidence="1 7">
        <text>a 1,2-diacyl-sn-glycero-3-phospho-(1D-myo-inositol-4,5-bisphosphate) + H2O = 1D-myo-inositol 1,4,5-trisphosphate + a 1,2-diacyl-sn-glycerol + H(+)</text>
        <dbReference type="Rhea" id="RHEA:33179"/>
        <dbReference type="ChEBI" id="CHEBI:15377"/>
        <dbReference type="ChEBI" id="CHEBI:15378"/>
        <dbReference type="ChEBI" id="CHEBI:17815"/>
        <dbReference type="ChEBI" id="CHEBI:58456"/>
        <dbReference type="ChEBI" id="CHEBI:203600"/>
        <dbReference type="EC" id="3.1.4.11"/>
    </reaction>
</comment>
<dbReference type="InterPro" id="IPR011993">
    <property type="entry name" value="PH-like_dom_sf"/>
</dbReference>
<dbReference type="Gene3D" id="2.30.29.30">
    <property type="entry name" value="Pleckstrin-homology domain (PH domain)/Phosphotyrosine-binding domain (PTB)"/>
    <property type="match status" value="1"/>
</dbReference>
<dbReference type="InterPro" id="IPR000909">
    <property type="entry name" value="PLipase_C_PInositol-sp_X_dom"/>
</dbReference>
<dbReference type="CDD" id="cd13360">
    <property type="entry name" value="PH_PLC_fungal"/>
    <property type="match status" value="1"/>
</dbReference>
<organism evidence="10 11">
    <name type="scientific">Suhomyces tanzawaensis NRRL Y-17324</name>
    <dbReference type="NCBI Taxonomy" id="984487"/>
    <lineage>
        <taxon>Eukaryota</taxon>
        <taxon>Fungi</taxon>
        <taxon>Dikarya</taxon>
        <taxon>Ascomycota</taxon>
        <taxon>Saccharomycotina</taxon>
        <taxon>Pichiomycetes</taxon>
        <taxon>Debaryomycetaceae</taxon>
        <taxon>Suhomyces</taxon>
    </lineage>
</organism>
<evidence type="ECO:0000259" key="8">
    <source>
        <dbReference type="PROSITE" id="PS50004"/>
    </source>
</evidence>
<dbReference type="InterPro" id="IPR001192">
    <property type="entry name" value="PI-PLC_fam"/>
</dbReference>
<evidence type="ECO:0000256" key="4">
    <source>
        <dbReference type="ARBA" id="ARBA00023098"/>
    </source>
</evidence>
<feature type="non-terminal residue" evidence="10">
    <location>
        <position position="1"/>
    </location>
</feature>
<dbReference type="GeneID" id="30982881"/>
<dbReference type="GO" id="GO:0051209">
    <property type="term" value="P:release of sequestered calcium ion into cytosol"/>
    <property type="evidence" value="ECO:0007669"/>
    <property type="project" value="TreeGrafter"/>
</dbReference>
<dbReference type="AlphaFoldDB" id="A0A1E4SE39"/>
<name>A0A1E4SE39_9ASCO</name>
<dbReference type="RefSeq" id="XP_020062911.1">
    <property type="nucleotide sequence ID" value="XM_020208744.1"/>
</dbReference>
<dbReference type="Gene3D" id="2.60.40.150">
    <property type="entry name" value="C2 domain"/>
    <property type="match status" value="1"/>
</dbReference>
<dbReference type="PROSITE" id="PS50007">
    <property type="entry name" value="PIPLC_X_DOMAIN"/>
    <property type="match status" value="1"/>
</dbReference>
<dbReference type="SUPFAM" id="SSF51695">
    <property type="entry name" value="PLC-like phosphodiesterases"/>
    <property type="match status" value="1"/>
</dbReference>
<evidence type="ECO:0000256" key="1">
    <source>
        <dbReference type="ARBA" id="ARBA00001195"/>
    </source>
</evidence>
<gene>
    <name evidence="10" type="ORF">CANTADRAFT_38233</name>
</gene>
<dbReference type="OrthoDB" id="269822at2759"/>
<dbReference type="InterPro" id="IPR037755">
    <property type="entry name" value="Plc1_PH"/>
</dbReference>
<keyword evidence="5" id="KW-0807">Transducer</keyword>
<dbReference type="SMART" id="SM00148">
    <property type="entry name" value="PLCXc"/>
    <property type="match status" value="1"/>
</dbReference>
<keyword evidence="2 7" id="KW-0378">Hydrolase</keyword>
<dbReference type="GO" id="GO:0001402">
    <property type="term" value="P:signal transduction involved in filamentous growth"/>
    <property type="evidence" value="ECO:0007669"/>
    <property type="project" value="EnsemblFungi"/>
</dbReference>
<dbReference type="EC" id="3.1.4.11" evidence="7"/>
<dbReference type="InterPro" id="IPR000008">
    <property type="entry name" value="C2_dom"/>
</dbReference>